<accession>A0A1I0EY91</accession>
<dbReference type="Pfam" id="PF03417">
    <property type="entry name" value="AAT"/>
    <property type="match status" value="1"/>
</dbReference>
<dbReference type="Gene3D" id="1.10.10.2120">
    <property type="match status" value="1"/>
</dbReference>
<sequence>MEKREPYPLIEITAETPFERGVQYGSQAVDRIGICIEYYKEAFQKQGFTWDEAKDYAMGYVPVIEESMPEILEEAKGLASGSGRELAEIMAVNCRYEISKISKPEECTTAAVLPEASRGGKTYAVKNWDFFEKTIPHIVLLRIRTREYSAIGWTEAGQMPREGFNSFGVAIVNNGMQSVHDHYGEGLPVTFLRRRVLASRSFEEAAKLVRSYKRCVSNNIMLVGSKGQVLDFEVQPERMDQVYSQGGILTHANHFVVDAEADAFPERPKVRDARLMELLAKRRGDIDVPYIMECMKDHEYWPKAICSHPTFAGDKRTYIPAGITVASMIVDFAENTAYICSGPPCEGEYIPYKL</sequence>
<proteinExistence type="predicted"/>
<gene>
    <name evidence="2" type="ORF">SAMN05216313_10776</name>
</gene>
<feature type="domain" description="Peptidase C45 hydrolase" evidence="1">
    <location>
        <begin position="120"/>
        <end position="308"/>
    </location>
</feature>
<dbReference type="InterPro" id="IPR047794">
    <property type="entry name" value="C45_proenzyme-like"/>
</dbReference>
<dbReference type="RefSeq" id="WP_092362515.1">
    <property type="nucleotide sequence ID" value="NZ_FOIM01000007.1"/>
</dbReference>
<keyword evidence="2" id="KW-0808">Transferase</keyword>
<dbReference type="AlphaFoldDB" id="A0A1I0EY91"/>
<protein>
    <submittedName>
        <fullName evidence="2">Acyl-coenzyme A:6-aminopenicillanic acid acyl-transferase</fullName>
    </submittedName>
</protein>
<organism evidence="2 3">
    <name type="scientific">Enterocloster lavalensis</name>
    <dbReference type="NCBI Taxonomy" id="460384"/>
    <lineage>
        <taxon>Bacteria</taxon>
        <taxon>Bacillati</taxon>
        <taxon>Bacillota</taxon>
        <taxon>Clostridia</taxon>
        <taxon>Lachnospirales</taxon>
        <taxon>Lachnospiraceae</taxon>
        <taxon>Enterocloster</taxon>
    </lineage>
</organism>
<evidence type="ECO:0000259" key="1">
    <source>
        <dbReference type="Pfam" id="PF03417"/>
    </source>
</evidence>
<dbReference type="NCBIfam" id="NF040521">
    <property type="entry name" value="C45_proenzyme"/>
    <property type="match status" value="1"/>
</dbReference>
<reference evidence="3" key="1">
    <citation type="submission" date="2016-10" db="EMBL/GenBank/DDBJ databases">
        <authorList>
            <person name="Varghese N."/>
            <person name="Submissions S."/>
        </authorList>
    </citation>
    <scope>NUCLEOTIDE SEQUENCE [LARGE SCALE GENOMIC DNA]</scope>
    <source>
        <strain evidence="3">NLAE-zl-G277</strain>
    </source>
</reference>
<dbReference type="PANTHER" id="PTHR34180">
    <property type="entry name" value="PEPTIDASE C45"/>
    <property type="match status" value="1"/>
</dbReference>
<dbReference type="Proteomes" id="UP000198508">
    <property type="component" value="Unassembled WGS sequence"/>
</dbReference>
<dbReference type="EMBL" id="FOIM01000007">
    <property type="protein sequence ID" value="SET49702.1"/>
    <property type="molecule type" value="Genomic_DNA"/>
</dbReference>
<dbReference type="Gene3D" id="3.60.60.10">
    <property type="entry name" value="Penicillin V Acylase, Chain A"/>
    <property type="match status" value="1"/>
</dbReference>
<keyword evidence="3" id="KW-1185">Reference proteome</keyword>
<dbReference type="InterPro" id="IPR047801">
    <property type="entry name" value="Peptidase_C45"/>
</dbReference>
<dbReference type="InterPro" id="IPR005079">
    <property type="entry name" value="Peptidase_C45_hydrolase"/>
</dbReference>
<evidence type="ECO:0000313" key="3">
    <source>
        <dbReference type="Proteomes" id="UP000198508"/>
    </source>
</evidence>
<name>A0A1I0EY91_9FIRM</name>
<dbReference type="STRING" id="460384.SAMN05216313_10776"/>
<evidence type="ECO:0000313" key="2">
    <source>
        <dbReference type="EMBL" id="SET49702.1"/>
    </source>
</evidence>
<dbReference type="PANTHER" id="PTHR34180:SF1">
    <property type="entry name" value="BETA-ALANYL-DOPAMINE_CARCININE HYDROLASE"/>
    <property type="match status" value="1"/>
</dbReference>
<dbReference type="GO" id="GO:0016740">
    <property type="term" value="F:transferase activity"/>
    <property type="evidence" value="ECO:0007669"/>
    <property type="project" value="UniProtKB-KW"/>
</dbReference>